<dbReference type="Gene3D" id="3.40.50.1820">
    <property type="entry name" value="alpha/beta hydrolase"/>
    <property type="match status" value="1"/>
</dbReference>
<feature type="transmembrane region" description="Helical" evidence="2">
    <location>
        <begin position="456"/>
        <end position="475"/>
    </location>
</feature>
<dbReference type="InterPro" id="IPR029058">
    <property type="entry name" value="AB_hydrolase_fold"/>
</dbReference>
<dbReference type="PANTHER" id="PTHR22946">
    <property type="entry name" value="DIENELACTONE HYDROLASE DOMAIN-CONTAINING PROTEIN-RELATED"/>
    <property type="match status" value="1"/>
</dbReference>
<sequence>MKHKKSYWRIIAVSLIVILVMGIISSAVKTDMGNILIRQVKISTRGGTLSGIIYVPKDALENDGLGNYTDKRPAIILSHGYLNSNAMQDPNAIELSRRGFVVFSMDMYGHGDSDLPNATDDPTGTGAVLGALDAYDYVLTLPYVDTTRIGFVAHSMGGMNTGNATALTAGFYTLEDKLLNMLHDELGVEITAEQVAEQDPDAIAAALDDYERGIYETRKAEIEAEHEVRPKGIVFMGSGPGFAALTQAHQVEVAGNTVWRDLQANVGVTIGLYEENAWLMFGANADGINNSSQIPETTLAKSLFETGESNVERRVWYSVNLSDDGEPVQSTILGDFDTMSHTDSTLTEAAANGTLRVLTQPAEIHMMNHFSGHCTAFVVDFYSTVMGYNNGELAEGAQELTSDHQIWLVKEFANGFALAAMFVLVFPLMALLLKTPFFSSLKKKPLEPTVSKRDKGFWITAIALTLIPAITYMPFFMLGGAPTTYAGNKSFVSWSALFSQEMSTRVMIWSVLNGIIAAVVLGVRYSVTGKRQGLTFKEYMGINIRWRDFGKSFLLAGVTFVLTYMTVAISSFFFDYSDMRMWVMAGRVMTKEQFIAWAGYLLFFLFFYTVNGAVVNSGRMKDMSPKKNMVISCIINGAGMILFILLNYVYVLIRGHMVWNDFGQDLFLAVAVIFPIMVILPLAAYYSRKLYEKTGSVLPGACINAMLFTWIVIGNTCFHYSLIA</sequence>
<feature type="transmembrane region" description="Helical" evidence="2">
    <location>
        <begin position="629"/>
        <end position="651"/>
    </location>
</feature>
<feature type="transmembrane region" description="Helical" evidence="2">
    <location>
        <begin position="553"/>
        <end position="574"/>
    </location>
</feature>
<organism evidence="4 5">
    <name type="scientific">Candidatus Onthocola gallistercoris</name>
    <dbReference type="NCBI Taxonomy" id="2840876"/>
    <lineage>
        <taxon>Bacteria</taxon>
        <taxon>Bacillati</taxon>
        <taxon>Bacillota</taxon>
        <taxon>Bacilli</taxon>
        <taxon>Candidatus Onthocola</taxon>
    </lineage>
</organism>
<evidence type="ECO:0000256" key="1">
    <source>
        <dbReference type="ARBA" id="ARBA00038115"/>
    </source>
</evidence>
<feature type="transmembrane region" description="Helical" evidence="2">
    <location>
        <begin position="698"/>
        <end position="722"/>
    </location>
</feature>
<evidence type="ECO:0000259" key="3">
    <source>
        <dbReference type="Pfam" id="PF00561"/>
    </source>
</evidence>
<evidence type="ECO:0000313" key="4">
    <source>
        <dbReference type="EMBL" id="HIU02419.1"/>
    </source>
</evidence>
<name>A0A9D1KX30_9FIRM</name>
<reference evidence="4" key="2">
    <citation type="journal article" date="2021" name="PeerJ">
        <title>Extensive microbial diversity within the chicken gut microbiome revealed by metagenomics and culture.</title>
        <authorList>
            <person name="Gilroy R."/>
            <person name="Ravi A."/>
            <person name="Getino M."/>
            <person name="Pursley I."/>
            <person name="Horton D.L."/>
            <person name="Alikhan N.F."/>
            <person name="Baker D."/>
            <person name="Gharbi K."/>
            <person name="Hall N."/>
            <person name="Watson M."/>
            <person name="Adriaenssens E.M."/>
            <person name="Foster-Nyarko E."/>
            <person name="Jarju S."/>
            <person name="Secka A."/>
            <person name="Antonio M."/>
            <person name="Oren A."/>
            <person name="Chaudhuri R.R."/>
            <person name="La Ragione R."/>
            <person name="Hildebrand F."/>
            <person name="Pallen M.J."/>
        </authorList>
    </citation>
    <scope>NUCLEOTIDE SEQUENCE</scope>
    <source>
        <strain evidence="4">CHK187-14744</strain>
    </source>
</reference>
<comment type="similarity">
    <text evidence="1">Belongs to the AB hydrolase superfamily. FUS2 hydrolase family.</text>
</comment>
<reference evidence="4" key="1">
    <citation type="submission" date="2020-10" db="EMBL/GenBank/DDBJ databases">
        <authorList>
            <person name="Gilroy R."/>
        </authorList>
    </citation>
    <scope>NUCLEOTIDE SEQUENCE</scope>
    <source>
        <strain evidence="4">CHK187-14744</strain>
    </source>
</reference>
<protein>
    <recommendedName>
        <fullName evidence="3">AB hydrolase-1 domain-containing protein</fullName>
    </recommendedName>
</protein>
<feature type="transmembrane region" description="Helical" evidence="2">
    <location>
        <begin position="506"/>
        <end position="527"/>
    </location>
</feature>
<feature type="transmembrane region" description="Helical" evidence="2">
    <location>
        <begin position="412"/>
        <end position="435"/>
    </location>
</feature>
<feature type="domain" description="AB hydrolase-1" evidence="3">
    <location>
        <begin position="73"/>
        <end position="166"/>
    </location>
</feature>
<dbReference type="EMBL" id="DVLT01000029">
    <property type="protein sequence ID" value="HIU02419.1"/>
    <property type="molecule type" value="Genomic_DNA"/>
</dbReference>
<accession>A0A9D1KX30</accession>
<evidence type="ECO:0000313" key="5">
    <source>
        <dbReference type="Proteomes" id="UP000824164"/>
    </source>
</evidence>
<keyword evidence="2" id="KW-1133">Transmembrane helix</keyword>
<evidence type="ECO:0000256" key="2">
    <source>
        <dbReference type="SAM" id="Phobius"/>
    </source>
</evidence>
<dbReference type="Proteomes" id="UP000824164">
    <property type="component" value="Unassembled WGS sequence"/>
</dbReference>
<dbReference type="SUPFAM" id="SSF53474">
    <property type="entry name" value="alpha/beta-Hydrolases"/>
    <property type="match status" value="1"/>
</dbReference>
<gene>
    <name evidence="4" type="ORF">IAB63_04105</name>
</gene>
<proteinExistence type="inferred from homology"/>
<dbReference type="AlphaFoldDB" id="A0A9D1KX30"/>
<dbReference type="InterPro" id="IPR050261">
    <property type="entry name" value="FrsA_esterase"/>
</dbReference>
<feature type="transmembrane region" description="Helical" evidence="2">
    <location>
        <begin position="594"/>
        <end position="617"/>
    </location>
</feature>
<dbReference type="Pfam" id="PF00561">
    <property type="entry name" value="Abhydrolase_1"/>
    <property type="match status" value="1"/>
</dbReference>
<dbReference type="InterPro" id="IPR000073">
    <property type="entry name" value="AB_hydrolase_1"/>
</dbReference>
<keyword evidence="2" id="KW-0472">Membrane</keyword>
<keyword evidence="2" id="KW-0812">Transmembrane</keyword>
<feature type="transmembrane region" description="Helical" evidence="2">
    <location>
        <begin position="666"/>
        <end position="686"/>
    </location>
</feature>
<comment type="caution">
    <text evidence="4">The sequence shown here is derived from an EMBL/GenBank/DDBJ whole genome shotgun (WGS) entry which is preliminary data.</text>
</comment>